<feature type="region of interest" description="Disordered" evidence="7">
    <location>
        <begin position="443"/>
        <end position="505"/>
    </location>
</feature>
<feature type="compositionally biased region" description="Low complexity" evidence="7">
    <location>
        <begin position="453"/>
        <end position="462"/>
    </location>
</feature>
<dbReference type="CDD" id="cd00084">
    <property type="entry name" value="HMG-box_SF"/>
    <property type="match status" value="1"/>
</dbReference>
<comment type="caution">
    <text evidence="9">The sequence shown here is derived from an EMBL/GenBank/DDBJ whole genome shotgun (WGS) entry which is preliminary data.</text>
</comment>
<feature type="DNA-binding region" description="HMG box" evidence="6">
    <location>
        <begin position="379"/>
        <end position="447"/>
    </location>
</feature>
<dbReference type="GO" id="GO:0000228">
    <property type="term" value="C:nuclear chromosome"/>
    <property type="evidence" value="ECO:0007669"/>
    <property type="project" value="InterPro"/>
</dbReference>
<name>A0A6G0WJH6_9STRA</name>
<evidence type="ECO:0000256" key="5">
    <source>
        <dbReference type="ARBA" id="ARBA00023242"/>
    </source>
</evidence>
<sequence length="505" mass="57282">MSGRAGPPGSDFAHLQQDNAEIERSMLAQEVEALRSRLGLRQVDVSKECGVNASMLSQWMLGRYKGNIARINGLMETWLVNRRGGKPLDKTNMIMQSTIRAAHDMIDLAHQVKRKPAIELAERPLYKYPKITKSETCLVPIRLDVDVDGYRYIDSLSYNIYESDYTYETFSASLIRDLDLPECFYVPIAEAIRKQVEQAKPFLLSSTTSSTSSSNSTSASHLCPIFIKLRLNDTVLIDSFEWDVKNTANDPDHFARVLCAEMGLSGEFQVQIALSIREQLVVHARKERLNDTSSNLPHVVQPLRDMEEAKLWEPKVRYIVADDIPLLEREDFKRMRPTSMPAPPQPAVMMPYFPVRSIPYQVSGATAVPMTEASKPNRPPKPVNTFLIFCRQWRKKLMVQNPNASAKEASRLLGEMWQKLTEEQRASYQPLADKENAQRMVEWKQKENADAGKPPASKSSSPYIGKASSPAPPSSKEDMDEDDDDDDENELEEDDDDEMEEEDDE</sequence>
<keyword evidence="4" id="KW-0804">Transcription</keyword>
<dbReference type="SUPFAM" id="SSF47413">
    <property type="entry name" value="lambda repressor-like DNA-binding domains"/>
    <property type="match status" value="1"/>
</dbReference>
<dbReference type="Pfam" id="PF04855">
    <property type="entry name" value="SNF5"/>
    <property type="match status" value="1"/>
</dbReference>
<dbReference type="CDD" id="cd00093">
    <property type="entry name" value="HTH_XRE"/>
    <property type="match status" value="1"/>
</dbReference>
<dbReference type="SMART" id="SM00398">
    <property type="entry name" value="HMG"/>
    <property type="match status" value="1"/>
</dbReference>
<gene>
    <name evidence="9" type="ORF">Ae201684_014626</name>
</gene>
<dbReference type="InterPro" id="IPR001387">
    <property type="entry name" value="Cro/C1-type_HTH"/>
</dbReference>
<keyword evidence="6" id="KW-0238">DNA-binding</keyword>
<evidence type="ECO:0000313" key="9">
    <source>
        <dbReference type="EMBL" id="KAF0727367.1"/>
    </source>
</evidence>
<reference evidence="9 10" key="1">
    <citation type="submission" date="2019-07" db="EMBL/GenBank/DDBJ databases">
        <title>Genomics analysis of Aphanomyces spp. identifies a new class of oomycete effector associated with host adaptation.</title>
        <authorList>
            <person name="Gaulin E."/>
        </authorList>
    </citation>
    <scope>NUCLEOTIDE SEQUENCE [LARGE SCALE GENOMIC DNA]</scope>
    <source>
        <strain evidence="9 10">ATCC 201684</strain>
    </source>
</reference>
<dbReference type="Pfam" id="PF00505">
    <property type="entry name" value="HMG_box"/>
    <property type="match status" value="1"/>
</dbReference>
<dbReference type="InterPro" id="IPR036910">
    <property type="entry name" value="HMG_box_dom_sf"/>
</dbReference>
<dbReference type="FunFam" id="1.10.30.10:FF:000054">
    <property type="entry name" value="Swi snf-related matrix-associated actin-dependent regulator of"/>
    <property type="match status" value="1"/>
</dbReference>
<protein>
    <recommendedName>
        <fullName evidence="8">HMG box domain-containing protein</fullName>
    </recommendedName>
</protein>
<dbReference type="InterPro" id="IPR010982">
    <property type="entry name" value="Lambda_DNA-bd_dom_sf"/>
</dbReference>
<dbReference type="SUPFAM" id="SSF47095">
    <property type="entry name" value="HMG-box"/>
    <property type="match status" value="1"/>
</dbReference>
<dbReference type="VEuPathDB" id="FungiDB:AeMF1_021852"/>
<dbReference type="PROSITE" id="PS50118">
    <property type="entry name" value="HMG_BOX_2"/>
    <property type="match status" value="1"/>
</dbReference>
<organism evidence="9 10">
    <name type="scientific">Aphanomyces euteiches</name>
    <dbReference type="NCBI Taxonomy" id="100861"/>
    <lineage>
        <taxon>Eukaryota</taxon>
        <taxon>Sar</taxon>
        <taxon>Stramenopiles</taxon>
        <taxon>Oomycota</taxon>
        <taxon>Saprolegniomycetes</taxon>
        <taxon>Saprolegniales</taxon>
        <taxon>Verrucalvaceae</taxon>
        <taxon>Aphanomyces</taxon>
    </lineage>
</organism>
<evidence type="ECO:0000256" key="1">
    <source>
        <dbReference type="ARBA" id="ARBA00004123"/>
    </source>
</evidence>
<dbReference type="InterPro" id="IPR006939">
    <property type="entry name" value="SNF5"/>
</dbReference>
<dbReference type="Gene3D" id="1.10.30.10">
    <property type="entry name" value="High mobility group box domain"/>
    <property type="match status" value="1"/>
</dbReference>
<evidence type="ECO:0000313" key="10">
    <source>
        <dbReference type="Proteomes" id="UP000481153"/>
    </source>
</evidence>
<proteinExistence type="inferred from homology"/>
<evidence type="ECO:0000256" key="4">
    <source>
        <dbReference type="ARBA" id="ARBA00023163"/>
    </source>
</evidence>
<keyword evidence="5 6" id="KW-0539">Nucleus</keyword>
<feature type="domain" description="HMG box" evidence="8">
    <location>
        <begin position="379"/>
        <end position="447"/>
    </location>
</feature>
<evidence type="ECO:0000256" key="2">
    <source>
        <dbReference type="ARBA" id="ARBA00010239"/>
    </source>
</evidence>
<dbReference type="GO" id="GO:0003677">
    <property type="term" value="F:DNA binding"/>
    <property type="evidence" value="ECO:0007669"/>
    <property type="project" value="UniProtKB-UniRule"/>
</dbReference>
<comment type="similarity">
    <text evidence="2">Belongs to the SNF5 family.</text>
</comment>
<evidence type="ECO:0000256" key="3">
    <source>
        <dbReference type="ARBA" id="ARBA00023015"/>
    </source>
</evidence>
<feature type="compositionally biased region" description="Acidic residues" evidence="7">
    <location>
        <begin position="478"/>
        <end position="505"/>
    </location>
</feature>
<evidence type="ECO:0000256" key="7">
    <source>
        <dbReference type="SAM" id="MobiDB-lite"/>
    </source>
</evidence>
<evidence type="ECO:0000256" key="6">
    <source>
        <dbReference type="PROSITE-ProRule" id="PRU00267"/>
    </source>
</evidence>
<dbReference type="InterPro" id="IPR009071">
    <property type="entry name" value="HMG_box_dom"/>
</dbReference>
<dbReference type="PANTHER" id="PTHR10019">
    <property type="entry name" value="SNF5"/>
    <property type="match status" value="1"/>
</dbReference>
<dbReference type="Proteomes" id="UP000481153">
    <property type="component" value="Unassembled WGS sequence"/>
</dbReference>
<keyword evidence="10" id="KW-1185">Reference proteome</keyword>
<dbReference type="AlphaFoldDB" id="A0A6G0WJH6"/>
<evidence type="ECO:0000259" key="8">
    <source>
        <dbReference type="PROSITE" id="PS50118"/>
    </source>
</evidence>
<dbReference type="Gene3D" id="1.10.260.40">
    <property type="entry name" value="lambda repressor-like DNA-binding domains"/>
    <property type="match status" value="1"/>
</dbReference>
<accession>A0A6G0WJH6</accession>
<dbReference type="GO" id="GO:0006338">
    <property type="term" value="P:chromatin remodeling"/>
    <property type="evidence" value="ECO:0007669"/>
    <property type="project" value="InterPro"/>
</dbReference>
<keyword evidence="3" id="KW-0805">Transcription regulation</keyword>
<comment type="subcellular location">
    <subcellularLocation>
        <location evidence="1">Nucleus</location>
    </subcellularLocation>
</comment>
<dbReference type="EMBL" id="VJMJ01000198">
    <property type="protein sequence ID" value="KAF0727367.1"/>
    <property type="molecule type" value="Genomic_DNA"/>
</dbReference>